<keyword evidence="9" id="KW-1185">Reference proteome</keyword>
<keyword evidence="5 7" id="KW-1133">Transmembrane helix</keyword>
<evidence type="ECO:0000256" key="2">
    <source>
        <dbReference type="ARBA" id="ARBA00006386"/>
    </source>
</evidence>
<name>A0A5D0CZF5_9BACL</name>
<dbReference type="EMBL" id="VSDO01000001">
    <property type="protein sequence ID" value="TYA15113.1"/>
    <property type="molecule type" value="Genomic_DNA"/>
</dbReference>
<comment type="subcellular location">
    <subcellularLocation>
        <location evidence="1">Cell membrane</location>
        <topology evidence="1">Multi-pass membrane protein</topology>
    </subcellularLocation>
</comment>
<dbReference type="RefSeq" id="WP_148450704.1">
    <property type="nucleotide sequence ID" value="NZ_VSDO01000001.1"/>
</dbReference>
<evidence type="ECO:0000313" key="9">
    <source>
        <dbReference type="Proteomes" id="UP000325218"/>
    </source>
</evidence>
<feature type="transmembrane region" description="Helical" evidence="7">
    <location>
        <begin position="244"/>
        <end position="265"/>
    </location>
</feature>
<evidence type="ECO:0000256" key="5">
    <source>
        <dbReference type="ARBA" id="ARBA00022989"/>
    </source>
</evidence>
<keyword evidence="4 7" id="KW-0812">Transmembrane</keyword>
<dbReference type="InterPro" id="IPR052923">
    <property type="entry name" value="UPF0718"/>
</dbReference>
<proteinExistence type="inferred from homology"/>
<dbReference type="PROSITE" id="PS51257">
    <property type="entry name" value="PROKAR_LIPOPROTEIN"/>
    <property type="match status" value="1"/>
</dbReference>
<dbReference type="AlphaFoldDB" id="A0A5D0CZF5"/>
<keyword evidence="3" id="KW-1003">Cell membrane</keyword>
<evidence type="ECO:0000256" key="3">
    <source>
        <dbReference type="ARBA" id="ARBA00022475"/>
    </source>
</evidence>
<keyword evidence="6 7" id="KW-0472">Membrane</keyword>
<feature type="transmembrane region" description="Helical" evidence="7">
    <location>
        <begin position="312"/>
        <end position="336"/>
    </location>
</feature>
<reference evidence="8 9" key="1">
    <citation type="submission" date="2019-08" db="EMBL/GenBank/DDBJ databases">
        <title>Genome sequencing of Paenibacillus faecis DSM 23593(T).</title>
        <authorList>
            <person name="Kook J.-K."/>
            <person name="Park S.-N."/>
            <person name="Lim Y.K."/>
        </authorList>
    </citation>
    <scope>NUCLEOTIDE SEQUENCE [LARGE SCALE GENOMIC DNA]</scope>
    <source>
        <strain evidence="8 9">DSM 23593</strain>
    </source>
</reference>
<comment type="similarity">
    <text evidence="2">Belongs to the UPF0718 family.</text>
</comment>
<dbReference type="OrthoDB" id="9810876at2"/>
<feature type="transmembrane region" description="Helical" evidence="7">
    <location>
        <begin position="120"/>
        <end position="140"/>
    </location>
</feature>
<feature type="transmembrane region" description="Helical" evidence="7">
    <location>
        <begin position="47"/>
        <end position="72"/>
    </location>
</feature>
<sequence length="337" mass="37132">MINKPAPLRLLPVLLPAAFTLACLTVMLPRLLPALDLSFLQTFRTSFLGILLEALPFVLLGSLLSSLLHLFVTEEALDRWIPKHPVAGILTACVLGLVFPICECGMIPLIRRLIQKGMPVYIAIVFILSGPIINPVVYGATYMAFRLYPEMVYARMGLAFLVSASIGFMIYATWKSSPLKVTRSTLNSESAAETEMRNRPRGSKWTAVLVHTSDEFFDMGKYLLIGCLLTAGIQSFVAKESLTMIGNGPVSSYFFMMGFAFLLSLCSTSDAFVAQTFLTTFSSGSLLAFLVFGPMLDFKNTLMLLSVFKTKFVLYLAFLIFAVVFIGAVAVDAFYFT</sequence>
<protein>
    <submittedName>
        <fullName evidence="8">Permease</fullName>
    </submittedName>
</protein>
<feature type="transmembrane region" description="Helical" evidence="7">
    <location>
        <begin position="84"/>
        <end position="108"/>
    </location>
</feature>
<accession>A0A5D0CZF5</accession>
<organism evidence="8 9">
    <name type="scientific">Paenibacillus faecis</name>
    <dbReference type="NCBI Taxonomy" id="862114"/>
    <lineage>
        <taxon>Bacteria</taxon>
        <taxon>Bacillati</taxon>
        <taxon>Bacillota</taxon>
        <taxon>Bacilli</taxon>
        <taxon>Bacillales</taxon>
        <taxon>Paenibacillaceae</taxon>
        <taxon>Paenibacillus</taxon>
    </lineage>
</organism>
<feature type="transmembrane region" description="Helical" evidence="7">
    <location>
        <begin position="272"/>
        <end position="292"/>
    </location>
</feature>
<evidence type="ECO:0000313" key="8">
    <source>
        <dbReference type="EMBL" id="TYA15113.1"/>
    </source>
</evidence>
<evidence type="ECO:0000256" key="4">
    <source>
        <dbReference type="ARBA" id="ARBA00022692"/>
    </source>
</evidence>
<feature type="transmembrane region" description="Helical" evidence="7">
    <location>
        <begin position="222"/>
        <end position="238"/>
    </location>
</feature>
<feature type="transmembrane region" description="Helical" evidence="7">
    <location>
        <begin position="152"/>
        <end position="174"/>
    </location>
</feature>
<gene>
    <name evidence="8" type="ORF">FRY98_05505</name>
</gene>
<dbReference type="Pfam" id="PF03773">
    <property type="entry name" value="ArsP_1"/>
    <property type="match status" value="1"/>
</dbReference>
<evidence type="ECO:0000256" key="6">
    <source>
        <dbReference type="ARBA" id="ARBA00023136"/>
    </source>
</evidence>
<dbReference type="GO" id="GO:0005886">
    <property type="term" value="C:plasma membrane"/>
    <property type="evidence" value="ECO:0007669"/>
    <property type="project" value="UniProtKB-SubCell"/>
</dbReference>
<dbReference type="PANTHER" id="PTHR34184:SF4">
    <property type="entry name" value="UPF0718 PROTEIN YCGR"/>
    <property type="match status" value="1"/>
</dbReference>
<dbReference type="InterPro" id="IPR005524">
    <property type="entry name" value="DUF318"/>
</dbReference>
<feature type="transmembrane region" description="Helical" evidence="7">
    <location>
        <begin position="13"/>
        <end position="35"/>
    </location>
</feature>
<dbReference type="PANTHER" id="PTHR34184">
    <property type="entry name" value="UPF0718 PROTEIN YCGR"/>
    <property type="match status" value="1"/>
</dbReference>
<evidence type="ECO:0000256" key="1">
    <source>
        <dbReference type="ARBA" id="ARBA00004651"/>
    </source>
</evidence>
<dbReference type="Proteomes" id="UP000325218">
    <property type="component" value="Unassembled WGS sequence"/>
</dbReference>
<evidence type="ECO:0000256" key="7">
    <source>
        <dbReference type="SAM" id="Phobius"/>
    </source>
</evidence>
<comment type="caution">
    <text evidence="8">The sequence shown here is derived from an EMBL/GenBank/DDBJ whole genome shotgun (WGS) entry which is preliminary data.</text>
</comment>